<evidence type="ECO:0000259" key="2">
    <source>
        <dbReference type="PROSITE" id="PS51199"/>
    </source>
</evidence>
<dbReference type="Gene3D" id="3.40.50.300">
    <property type="entry name" value="P-loop containing nucleotide triphosphate hydrolases"/>
    <property type="match status" value="1"/>
</dbReference>
<keyword evidence="1" id="KW-0639">Primosome</keyword>
<accession>A0A0F9H452</accession>
<dbReference type="SMART" id="SM00382">
    <property type="entry name" value="AAA"/>
    <property type="match status" value="1"/>
</dbReference>
<dbReference type="SUPFAM" id="SSF52540">
    <property type="entry name" value="P-loop containing nucleoside triphosphate hydrolases"/>
    <property type="match status" value="1"/>
</dbReference>
<dbReference type="PANTHER" id="PTHR30153:SF2">
    <property type="entry name" value="REPLICATIVE DNA HELICASE"/>
    <property type="match status" value="1"/>
</dbReference>
<dbReference type="PROSITE" id="PS51199">
    <property type="entry name" value="SF4_HELICASE"/>
    <property type="match status" value="1"/>
</dbReference>
<dbReference type="GO" id="GO:0005524">
    <property type="term" value="F:ATP binding"/>
    <property type="evidence" value="ECO:0007669"/>
    <property type="project" value="InterPro"/>
</dbReference>
<dbReference type="GO" id="GO:0003678">
    <property type="term" value="F:DNA helicase activity"/>
    <property type="evidence" value="ECO:0007669"/>
    <property type="project" value="InterPro"/>
</dbReference>
<name>A0A0F9H452_9ZZZZ</name>
<dbReference type="PANTHER" id="PTHR30153">
    <property type="entry name" value="REPLICATIVE DNA HELICASE DNAB"/>
    <property type="match status" value="1"/>
</dbReference>
<gene>
    <name evidence="3" type="ORF">LCGC14_1750550</name>
</gene>
<reference evidence="3" key="1">
    <citation type="journal article" date="2015" name="Nature">
        <title>Complex archaea that bridge the gap between prokaryotes and eukaryotes.</title>
        <authorList>
            <person name="Spang A."/>
            <person name="Saw J.H."/>
            <person name="Jorgensen S.L."/>
            <person name="Zaremba-Niedzwiedzka K."/>
            <person name="Martijn J."/>
            <person name="Lind A.E."/>
            <person name="van Eijk R."/>
            <person name="Schleper C."/>
            <person name="Guy L."/>
            <person name="Ettema T.J."/>
        </authorList>
    </citation>
    <scope>NUCLEOTIDE SEQUENCE</scope>
</reference>
<dbReference type="InterPro" id="IPR007694">
    <property type="entry name" value="DNA_helicase_DnaB-like_C"/>
</dbReference>
<dbReference type="InterPro" id="IPR003593">
    <property type="entry name" value="AAA+_ATPase"/>
</dbReference>
<dbReference type="Pfam" id="PF03796">
    <property type="entry name" value="DnaB_C"/>
    <property type="match status" value="1"/>
</dbReference>
<dbReference type="EMBL" id="LAZR01016139">
    <property type="protein sequence ID" value="KKM05790.1"/>
    <property type="molecule type" value="Genomic_DNA"/>
</dbReference>
<feature type="domain" description="SF4 helicase" evidence="2">
    <location>
        <begin position="73"/>
        <end position="336"/>
    </location>
</feature>
<evidence type="ECO:0000313" key="3">
    <source>
        <dbReference type="EMBL" id="KKM05790.1"/>
    </source>
</evidence>
<protein>
    <recommendedName>
        <fullName evidence="2">SF4 helicase domain-containing protein</fullName>
    </recommendedName>
</protein>
<dbReference type="GO" id="GO:1990077">
    <property type="term" value="C:primosome complex"/>
    <property type="evidence" value="ECO:0007669"/>
    <property type="project" value="UniProtKB-KW"/>
</dbReference>
<dbReference type="AlphaFoldDB" id="A0A0F9H452"/>
<organism evidence="3">
    <name type="scientific">marine sediment metagenome</name>
    <dbReference type="NCBI Taxonomy" id="412755"/>
    <lineage>
        <taxon>unclassified sequences</taxon>
        <taxon>metagenomes</taxon>
        <taxon>ecological metagenomes</taxon>
    </lineage>
</organism>
<evidence type="ECO:0000256" key="1">
    <source>
        <dbReference type="ARBA" id="ARBA00022515"/>
    </source>
</evidence>
<dbReference type="GO" id="GO:0006269">
    <property type="term" value="P:DNA replication, synthesis of primer"/>
    <property type="evidence" value="ECO:0007669"/>
    <property type="project" value="UniProtKB-KW"/>
</dbReference>
<dbReference type="InterPro" id="IPR027417">
    <property type="entry name" value="P-loop_NTPase"/>
</dbReference>
<dbReference type="GO" id="GO:0005829">
    <property type="term" value="C:cytosol"/>
    <property type="evidence" value="ECO:0007669"/>
    <property type="project" value="TreeGrafter"/>
</dbReference>
<sequence>MYRHSISRQLIDICAKLTQEAYKNVTSRSGDVLVSDGLQRLSSIDTARNVSNGPQPISTGVNQLLDRMETIENTGQVAGLQTGIRKLDGILGGFGEQKFYLLAGRPGMGKSALALQIAGNIAQKGSGVLIFSLEMTEDDISARLMSSLCGVPYDTFNKGNVGDNWKVILDAGARIAELPLEIDATPALKISTIRSIAQKAMLSNQIGLVIIDHVGIARPERPGGNPYQNASDKADAVMALPKQLGCPVLALSQLSREVESRADKRPQMHDLRDSGKWEENADVVMFLYRDEFYNDDTDLRNMAEISIRKNRGGKRGIASVYANIATNRFCDLTTERATYE</sequence>
<comment type="caution">
    <text evidence="3">The sequence shown here is derived from an EMBL/GenBank/DDBJ whole genome shotgun (WGS) entry which is preliminary data.</text>
</comment>
<proteinExistence type="predicted"/>